<dbReference type="Proteomes" id="UP000028981">
    <property type="component" value="Unassembled WGS sequence"/>
</dbReference>
<dbReference type="Gene3D" id="3.40.50.10420">
    <property type="entry name" value="NagB/RpiA/CoA transferase-like"/>
    <property type="match status" value="1"/>
</dbReference>
<keyword evidence="7" id="KW-1185">Reference proteome</keyword>
<dbReference type="GO" id="GO:0009396">
    <property type="term" value="P:folic acid-containing compound biosynthetic process"/>
    <property type="evidence" value="ECO:0007669"/>
    <property type="project" value="TreeGrafter"/>
</dbReference>
<evidence type="ECO:0000313" key="6">
    <source>
        <dbReference type="EMBL" id="KFL29239.1"/>
    </source>
</evidence>
<keyword evidence="5" id="KW-0479">Metal-binding</keyword>
<dbReference type="SUPFAM" id="SSF100950">
    <property type="entry name" value="NagB/RpiA/CoA transferase-like"/>
    <property type="match status" value="1"/>
</dbReference>
<feature type="binding site" evidence="4">
    <location>
        <begin position="136"/>
        <end position="144"/>
    </location>
    <ligand>
        <name>ATP</name>
        <dbReference type="ChEBI" id="CHEBI:30616"/>
    </ligand>
</feature>
<dbReference type="STRING" id="46914.JP75_21940"/>
<comment type="cofactor">
    <cofactor evidence="5">
        <name>Mg(2+)</name>
        <dbReference type="ChEBI" id="CHEBI:18420"/>
    </cofactor>
</comment>
<evidence type="ECO:0000256" key="3">
    <source>
        <dbReference type="ARBA" id="ARBA00022840"/>
    </source>
</evidence>
<dbReference type="GO" id="GO:0005524">
    <property type="term" value="F:ATP binding"/>
    <property type="evidence" value="ECO:0007669"/>
    <property type="project" value="UniProtKB-KW"/>
</dbReference>
<sequence length="195" mass="21464">MVEDGIEAEKALLRKTARARREALSPEFRAEASSAISFHFFDKIAFGPEDAIAGYWRIRDEADCQPILVRLMDGGQTVILPVVNGPEEPLEFRIWGADAPLYEAGFGTLAPSDLAPRSEPDLILMPLLGFDKAGTRLGYGGGYYDRTLASLRKRPMLIGLAFSAQAFDHIPRQAHDIPLDAVVTENGVEFFEANL</sequence>
<dbReference type="GO" id="GO:0046872">
    <property type="term" value="F:metal ion binding"/>
    <property type="evidence" value="ECO:0007669"/>
    <property type="project" value="UniProtKB-KW"/>
</dbReference>
<proteinExistence type="inferred from homology"/>
<dbReference type="PANTHER" id="PTHR23407:SF1">
    <property type="entry name" value="5-FORMYLTETRAHYDROFOLATE CYCLO-LIGASE"/>
    <property type="match status" value="1"/>
</dbReference>
<keyword evidence="2 4" id="KW-0547">Nucleotide-binding</keyword>
<dbReference type="InterPro" id="IPR024185">
    <property type="entry name" value="FTHF_cligase-like_sf"/>
</dbReference>
<keyword evidence="5" id="KW-0460">Magnesium</keyword>
<dbReference type="NCBIfam" id="TIGR02727">
    <property type="entry name" value="MTHFS_bact"/>
    <property type="match status" value="1"/>
</dbReference>
<evidence type="ECO:0000256" key="5">
    <source>
        <dbReference type="RuleBase" id="RU361279"/>
    </source>
</evidence>
<evidence type="ECO:0000256" key="2">
    <source>
        <dbReference type="ARBA" id="ARBA00022741"/>
    </source>
</evidence>
<comment type="similarity">
    <text evidence="1 5">Belongs to the 5-formyltetrahydrofolate cyclo-ligase family.</text>
</comment>
<dbReference type="OrthoDB" id="9801938at2"/>
<evidence type="ECO:0000256" key="1">
    <source>
        <dbReference type="ARBA" id="ARBA00010638"/>
    </source>
</evidence>
<evidence type="ECO:0000313" key="7">
    <source>
        <dbReference type="Proteomes" id="UP000028981"/>
    </source>
</evidence>
<evidence type="ECO:0000256" key="4">
    <source>
        <dbReference type="PIRSR" id="PIRSR006806-1"/>
    </source>
</evidence>
<comment type="catalytic activity">
    <reaction evidence="5">
        <text>(6S)-5-formyl-5,6,7,8-tetrahydrofolate + ATP = (6R)-5,10-methenyltetrahydrofolate + ADP + phosphate</text>
        <dbReference type="Rhea" id="RHEA:10488"/>
        <dbReference type="ChEBI" id="CHEBI:30616"/>
        <dbReference type="ChEBI" id="CHEBI:43474"/>
        <dbReference type="ChEBI" id="CHEBI:57455"/>
        <dbReference type="ChEBI" id="CHEBI:57457"/>
        <dbReference type="ChEBI" id="CHEBI:456216"/>
        <dbReference type="EC" id="6.3.3.2"/>
    </reaction>
</comment>
<dbReference type="Pfam" id="PF01812">
    <property type="entry name" value="5-FTHF_cyc-lig"/>
    <property type="match status" value="1"/>
</dbReference>
<dbReference type="AlphaFoldDB" id="A0A087LX86"/>
<comment type="caution">
    <text evidence="6">The sequence shown here is derived from an EMBL/GenBank/DDBJ whole genome shotgun (WGS) entry which is preliminary data.</text>
</comment>
<dbReference type="InterPro" id="IPR037171">
    <property type="entry name" value="NagB/RpiA_transferase-like"/>
</dbReference>
<name>A0A087LX86_9HYPH</name>
<dbReference type="PANTHER" id="PTHR23407">
    <property type="entry name" value="ATPASE INHIBITOR/5-FORMYLTETRAHYDROFOLATE CYCLO-LIGASE"/>
    <property type="match status" value="1"/>
</dbReference>
<dbReference type="GO" id="GO:0035999">
    <property type="term" value="P:tetrahydrofolate interconversion"/>
    <property type="evidence" value="ECO:0007669"/>
    <property type="project" value="TreeGrafter"/>
</dbReference>
<protein>
    <recommendedName>
        <fullName evidence="5">5-formyltetrahydrofolate cyclo-ligase</fullName>
        <ecNumber evidence="5">6.3.3.2</ecNumber>
    </recommendedName>
</protein>
<organism evidence="6 7">
    <name type="scientific">Devosia riboflavina</name>
    <dbReference type="NCBI Taxonomy" id="46914"/>
    <lineage>
        <taxon>Bacteria</taxon>
        <taxon>Pseudomonadati</taxon>
        <taxon>Pseudomonadota</taxon>
        <taxon>Alphaproteobacteria</taxon>
        <taxon>Hyphomicrobiales</taxon>
        <taxon>Devosiaceae</taxon>
        <taxon>Devosia</taxon>
    </lineage>
</organism>
<feature type="binding site" evidence="4">
    <location>
        <position position="61"/>
    </location>
    <ligand>
        <name>substrate</name>
    </ligand>
</feature>
<dbReference type="EC" id="6.3.3.2" evidence="5"/>
<accession>A0A087LX86</accession>
<feature type="binding site" evidence="4">
    <location>
        <begin position="10"/>
        <end position="14"/>
    </location>
    <ligand>
        <name>ATP</name>
        <dbReference type="ChEBI" id="CHEBI:30616"/>
    </ligand>
</feature>
<dbReference type="InterPro" id="IPR002698">
    <property type="entry name" value="FTHF_cligase"/>
</dbReference>
<keyword evidence="3 4" id="KW-0067">ATP-binding</keyword>
<dbReference type="EMBL" id="JQGC01000028">
    <property type="protein sequence ID" value="KFL29239.1"/>
    <property type="molecule type" value="Genomic_DNA"/>
</dbReference>
<reference evidence="6 7" key="1">
    <citation type="submission" date="2014-08" db="EMBL/GenBank/DDBJ databases">
        <authorList>
            <person name="Hassan Y.I."/>
            <person name="Lepp D."/>
            <person name="Zhou T."/>
        </authorList>
    </citation>
    <scope>NUCLEOTIDE SEQUENCE [LARGE SCALE GENOMIC DNA]</scope>
    <source>
        <strain evidence="6 7">IFO13584</strain>
    </source>
</reference>
<gene>
    <name evidence="6" type="ORF">JP75_21940</name>
</gene>
<dbReference type="GO" id="GO:0030272">
    <property type="term" value="F:5-formyltetrahydrofolate cyclo-ligase activity"/>
    <property type="evidence" value="ECO:0007669"/>
    <property type="project" value="UniProtKB-EC"/>
</dbReference>
<dbReference type="RefSeq" id="WP_035086729.1">
    <property type="nucleotide sequence ID" value="NZ_JQGC01000028.1"/>
</dbReference>
<dbReference type="PIRSF" id="PIRSF006806">
    <property type="entry name" value="FTHF_cligase"/>
    <property type="match status" value="1"/>
</dbReference>